<evidence type="ECO:0000313" key="3">
    <source>
        <dbReference type="EMBL" id="CAK9110433.1"/>
    </source>
</evidence>
<feature type="region of interest" description="Disordered" evidence="1">
    <location>
        <begin position="239"/>
        <end position="258"/>
    </location>
</feature>
<evidence type="ECO:0000313" key="4">
    <source>
        <dbReference type="Proteomes" id="UP001642484"/>
    </source>
</evidence>
<keyword evidence="4" id="KW-1185">Reference proteome</keyword>
<gene>
    <name evidence="3" type="ORF">CCMP2556_LOCUS51338</name>
</gene>
<feature type="compositionally biased region" description="Basic and acidic residues" evidence="1">
    <location>
        <begin position="239"/>
        <end position="250"/>
    </location>
</feature>
<reference evidence="3 4" key="1">
    <citation type="submission" date="2024-02" db="EMBL/GenBank/DDBJ databases">
        <authorList>
            <person name="Chen Y."/>
            <person name="Shah S."/>
            <person name="Dougan E. K."/>
            <person name="Thang M."/>
            <person name="Chan C."/>
        </authorList>
    </citation>
    <scope>NUCLEOTIDE SEQUENCE [LARGE SCALE GENOMIC DNA]</scope>
</reference>
<evidence type="ECO:0000256" key="1">
    <source>
        <dbReference type="SAM" id="MobiDB-lite"/>
    </source>
</evidence>
<feature type="transmembrane region" description="Helical" evidence="2">
    <location>
        <begin position="12"/>
        <end position="29"/>
    </location>
</feature>
<dbReference type="Proteomes" id="UP001642484">
    <property type="component" value="Unassembled WGS sequence"/>
</dbReference>
<keyword evidence="2" id="KW-1133">Transmembrane helix</keyword>
<comment type="caution">
    <text evidence="3">The sequence shown here is derived from an EMBL/GenBank/DDBJ whole genome shotgun (WGS) entry which is preliminary data.</text>
</comment>
<dbReference type="EMBL" id="CAXAMN010027384">
    <property type="protein sequence ID" value="CAK9110433.1"/>
    <property type="molecule type" value="Genomic_DNA"/>
</dbReference>
<organism evidence="3 4">
    <name type="scientific">Durusdinium trenchii</name>
    <dbReference type="NCBI Taxonomy" id="1381693"/>
    <lineage>
        <taxon>Eukaryota</taxon>
        <taxon>Sar</taxon>
        <taxon>Alveolata</taxon>
        <taxon>Dinophyceae</taxon>
        <taxon>Suessiales</taxon>
        <taxon>Symbiodiniaceae</taxon>
        <taxon>Durusdinium</taxon>
    </lineage>
</organism>
<evidence type="ECO:0008006" key="5">
    <source>
        <dbReference type="Google" id="ProtNLM"/>
    </source>
</evidence>
<sequence length="359" mass="40537">MAVRTFGHCVTGSLDLIGIVAICLIYIPLSASSSVPEAAVFRHYNKERPISYGIQLPEGRAPFAFGHVLAEDLMSYLQEDPHGPFLNQSVPLVKWGFEEDTINEELESIWKADWHATAFWGTSKIFVPRVDKFLPSRQPPLRILAFLEAFRQVSGRAWSRILDGLQSLSRSDEELELKEIVRIFCKSLREQSHFCGVEAQIWQGGQLVMDSHTDGATSLLHLSLTLGGHRTLRIGHFKERHSPYRPQDNRRRGRPPGDEVSVWNEAAYAQDELWDIPQSTGSVYLTSPFCFEHGVRYEGDAPVFALQCRFAFANFSEAQLVNGQRTGNMRRVAEVVSDALVTAVDKIELRLPTLEEHFA</sequence>
<keyword evidence="2" id="KW-0472">Membrane</keyword>
<keyword evidence="2" id="KW-0812">Transmembrane</keyword>
<name>A0ABP0SDL3_9DINO</name>
<evidence type="ECO:0000256" key="2">
    <source>
        <dbReference type="SAM" id="Phobius"/>
    </source>
</evidence>
<protein>
    <recommendedName>
        <fullName evidence="5">Fe2OG dioxygenase domain-containing protein</fullName>
    </recommendedName>
</protein>
<accession>A0ABP0SDL3</accession>
<proteinExistence type="predicted"/>